<feature type="transmembrane region" description="Helical" evidence="10">
    <location>
        <begin position="72"/>
        <end position="96"/>
    </location>
</feature>
<evidence type="ECO:0000313" key="13">
    <source>
        <dbReference type="EMBL" id="PWJ15790.1"/>
    </source>
</evidence>
<evidence type="ECO:0000256" key="10">
    <source>
        <dbReference type="SAM" id="Phobius"/>
    </source>
</evidence>
<evidence type="ECO:0000256" key="6">
    <source>
        <dbReference type="ARBA" id="ARBA00022989"/>
    </source>
</evidence>
<dbReference type="OrthoDB" id="9789291at2"/>
<keyword evidence="9" id="KW-0511">Multifunctional enzyme</keyword>
<keyword evidence="9" id="KW-0378">Hydrolase</keyword>
<feature type="transmembrane region" description="Helical" evidence="10">
    <location>
        <begin position="129"/>
        <end position="147"/>
    </location>
</feature>
<keyword evidence="5 9" id="KW-0812">Transmembrane</keyword>
<dbReference type="RefSeq" id="WP_109565489.1">
    <property type="nucleotide sequence ID" value="NZ_QGDJ01000010.1"/>
</dbReference>
<proteinExistence type="inferred from homology"/>
<sequence length="250" mass="25038">MQADVFLATLLILAGPAIGSFLAVLVDRLPRGEDVVAARSRCRACGTVLSGRDLVPILSYLAARGRCRHCGAAIPGTTLLLEIGALGVAGLAVLAGGGAAQMGLSALWLWLLLALAAADLTWMRLPDPLTALLLVVALGIALLPGGLGLGPALLGALLGSGAFLALRAGYARLRGREGLGLGDVKLMAGLGAFSGPLDLPLLTLIGAALALAAVLLTRGPLEGTRPLPFGAALCAAGSLLWLLRAGGLAI</sequence>
<evidence type="ECO:0000256" key="7">
    <source>
        <dbReference type="ARBA" id="ARBA00023136"/>
    </source>
</evidence>
<dbReference type="EC" id="3.4.23.43" evidence="9"/>
<dbReference type="InterPro" id="IPR010627">
    <property type="entry name" value="Prepilin_pept_A24_N"/>
</dbReference>
<evidence type="ECO:0000256" key="1">
    <source>
        <dbReference type="ARBA" id="ARBA00004429"/>
    </source>
</evidence>
<keyword evidence="9 14" id="KW-0808">Transferase</keyword>
<dbReference type="AlphaFoldDB" id="A0A2Y9AYW2"/>
<accession>A0A2Y9AYW2</accession>
<evidence type="ECO:0000256" key="8">
    <source>
        <dbReference type="RuleBase" id="RU003793"/>
    </source>
</evidence>
<dbReference type="Proteomes" id="UP000251571">
    <property type="component" value="Unassembled WGS sequence"/>
</dbReference>
<keyword evidence="9 14" id="KW-0489">Methyltransferase</keyword>
<comment type="catalytic activity">
    <reaction evidence="9">
        <text>Typically cleaves a -Gly-|-Phe- bond to release an N-terminal, basic peptide of 5-8 residues from type IV prepilin, and then N-methylates the new N-terminal amino group, the methyl donor being S-adenosyl-L-methionine.</text>
        <dbReference type="EC" id="3.4.23.43"/>
    </reaction>
</comment>
<keyword evidence="4" id="KW-0997">Cell inner membrane</keyword>
<dbReference type="InterPro" id="IPR050882">
    <property type="entry name" value="Prepilin_peptidase/N-MTase"/>
</dbReference>
<evidence type="ECO:0000313" key="16">
    <source>
        <dbReference type="Proteomes" id="UP000251571"/>
    </source>
</evidence>
<feature type="transmembrane region" description="Helical" evidence="10">
    <location>
        <begin position="6"/>
        <end position="26"/>
    </location>
</feature>
<comment type="function">
    <text evidence="9">Plays an essential role in type IV pili and type II pseudopili formation by proteolytically removing the leader sequence from substrate proteins and subsequently monomethylating the alpha-amino group of the newly exposed N-terminal phenylalanine.</text>
</comment>
<comment type="subcellular location">
    <subcellularLocation>
        <location evidence="1">Cell inner membrane</location>
        <topology evidence="1">Multi-pass membrane protein</topology>
    </subcellularLocation>
    <subcellularLocation>
        <location evidence="9">Cell membrane</location>
        <topology evidence="9">Multi-pass membrane protein</topology>
    </subcellularLocation>
</comment>
<keyword evidence="6 10" id="KW-1133">Transmembrane helix</keyword>
<dbReference type="Pfam" id="PF06750">
    <property type="entry name" value="A24_N_bact"/>
    <property type="match status" value="1"/>
</dbReference>
<dbReference type="EMBL" id="QGDJ01000010">
    <property type="protein sequence ID" value="PWJ15790.1"/>
    <property type="molecule type" value="Genomic_DNA"/>
</dbReference>
<feature type="domain" description="Prepilin type IV endopeptidase peptidase" evidence="11">
    <location>
        <begin position="108"/>
        <end position="213"/>
    </location>
</feature>
<keyword evidence="15" id="KW-1185">Reference proteome</keyword>
<keyword evidence="7 10" id="KW-0472">Membrane</keyword>
<dbReference type="GO" id="GO:0004190">
    <property type="term" value="F:aspartic-type endopeptidase activity"/>
    <property type="evidence" value="ECO:0007669"/>
    <property type="project" value="UniProtKB-EC"/>
</dbReference>
<dbReference type="PANTHER" id="PTHR30487">
    <property type="entry name" value="TYPE 4 PREPILIN-LIKE PROTEINS LEADER PEPTIDE-PROCESSING ENZYME"/>
    <property type="match status" value="1"/>
</dbReference>
<dbReference type="Gene3D" id="1.20.120.1220">
    <property type="match status" value="1"/>
</dbReference>
<reference evidence="13 15" key="2">
    <citation type="submission" date="2018-03" db="EMBL/GenBank/DDBJ databases">
        <title>Genomic Encyclopedia of Archaeal and Bacterial Type Strains, Phase II (KMG-II): from individual species to whole genera.</title>
        <authorList>
            <person name="Goeker M."/>
        </authorList>
    </citation>
    <scope>NUCLEOTIDE SEQUENCE [LARGE SCALE GENOMIC DNA]</scope>
    <source>
        <strain evidence="13 15">DSM 25227</strain>
    </source>
</reference>
<feature type="domain" description="Prepilin peptidase A24 N-terminal" evidence="12">
    <location>
        <begin position="14"/>
        <end position="89"/>
    </location>
</feature>
<evidence type="ECO:0000256" key="9">
    <source>
        <dbReference type="RuleBase" id="RU003794"/>
    </source>
</evidence>
<feature type="transmembrane region" description="Helical" evidence="10">
    <location>
        <begin position="227"/>
        <end position="243"/>
    </location>
</feature>
<evidence type="ECO:0000259" key="11">
    <source>
        <dbReference type="Pfam" id="PF01478"/>
    </source>
</evidence>
<reference evidence="14 16" key="1">
    <citation type="submission" date="2016-10" db="EMBL/GenBank/DDBJ databases">
        <authorList>
            <person name="Cai Z."/>
        </authorList>
    </citation>
    <scope>NUCLEOTIDE SEQUENCE [LARGE SCALE GENOMIC DNA]</scope>
    <source>
        <strain evidence="14 16">DSM 25227</strain>
    </source>
</reference>
<gene>
    <name evidence="13" type="ORF">BCF38_11010</name>
    <name evidence="14" type="ORF">SAMN05421539_11010</name>
</gene>
<dbReference type="PRINTS" id="PR00864">
    <property type="entry name" value="PREPILNPTASE"/>
</dbReference>
<evidence type="ECO:0000313" key="14">
    <source>
        <dbReference type="EMBL" id="SSA49474.1"/>
    </source>
</evidence>
<dbReference type="Proteomes" id="UP000245839">
    <property type="component" value="Unassembled WGS sequence"/>
</dbReference>
<protein>
    <recommendedName>
        <fullName evidence="9">Prepilin leader peptidase/N-methyltransferase</fullName>
        <ecNumber evidence="9">2.1.1.-</ecNumber>
        <ecNumber evidence="9">3.4.23.43</ecNumber>
    </recommendedName>
</protein>
<evidence type="ECO:0000256" key="3">
    <source>
        <dbReference type="ARBA" id="ARBA00022475"/>
    </source>
</evidence>
<keyword evidence="3" id="KW-1003">Cell membrane</keyword>
<comment type="similarity">
    <text evidence="2 8">Belongs to the peptidase A24 family.</text>
</comment>
<evidence type="ECO:0000256" key="2">
    <source>
        <dbReference type="ARBA" id="ARBA00005801"/>
    </source>
</evidence>
<dbReference type="EMBL" id="UETC01000010">
    <property type="protein sequence ID" value="SSA49474.1"/>
    <property type="molecule type" value="Genomic_DNA"/>
</dbReference>
<dbReference type="Pfam" id="PF01478">
    <property type="entry name" value="Peptidase_A24"/>
    <property type="match status" value="1"/>
</dbReference>
<evidence type="ECO:0000256" key="5">
    <source>
        <dbReference type="ARBA" id="ARBA00022692"/>
    </source>
</evidence>
<dbReference type="GO" id="GO:0005886">
    <property type="term" value="C:plasma membrane"/>
    <property type="evidence" value="ECO:0007669"/>
    <property type="project" value="UniProtKB-SubCell"/>
</dbReference>
<keyword evidence="9" id="KW-0645">Protease</keyword>
<dbReference type="PANTHER" id="PTHR30487:SF0">
    <property type="entry name" value="PREPILIN LEADER PEPTIDASE_N-METHYLTRANSFERASE-RELATED"/>
    <property type="match status" value="1"/>
</dbReference>
<evidence type="ECO:0000259" key="12">
    <source>
        <dbReference type="Pfam" id="PF06750"/>
    </source>
</evidence>
<feature type="transmembrane region" description="Helical" evidence="10">
    <location>
        <begin position="190"/>
        <end position="215"/>
    </location>
</feature>
<dbReference type="GO" id="GO:0006465">
    <property type="term" value="P:signal peptide processing"/>
    <property type="evidence" value="ECO:0007669"/>
    <property type="project" value="TreeGrafter"/>
</dbReference>
<evidence type="ECO:0000313" key="15">
    <source>
        <dbReference type="Proteomes" id="UP000245839"/>
    </source>
</evidence>
<dbReference type="InterPro" id="IPR000045">
    <property type="entry name" value="Prepilin_IV_endopep_pep"/>
</dbReference>
<dbReference type="InterPro" id="IPR014032">
    <property type="entry name" value="Peptidase_A24A_bac"/>
</dbReference>
<dbReference type="GO" id="GO:0032259">
    <property type="term" value="P:methylation"/>
    <property type="evidence" value="ECO:0007669"/>
    <property type="project" value="UniProtKB-KW"/>
</dbReference>
<organism evidence="14 16">
    <name type="scientific">Jannaschia seohaensis</name>
    <dbReference type="NCBI Taxonomy" id="475081"/>
    <lineage>
        <taxon>Bacteria</taxon>
        <taxon>Pseudomonadati</taxon>
        <taxon>Pseudomonadota</taxon>
        <taxon>Alphaproteobacteria</taxon>
        <taxon>Rhodobacterales</taxon>
        <taxon>Roseobacteraceae</taxon>
        <taxon>Jannaschia</taxon>
    </lineage>
</organism>
<dbReference type="EC" id="2.1.1.-" evidence="9"/>
<evidence type="ECO:0000256" key="4">
    <source>
        <dbReference type="ARBA" id="ARBA00022519"/>
    </source>
</evidence>
<name>A0A2Y9AYW2_9RHOB</name>
<feature type="transmembrane region" description="Helical" evidence="10">
    <location>
        <begin position="102"/>
        <end position="122"/>
    </location>
</feature>
<dbReference type="GO" id="GO:0008168">
    <property type="term" value="F:methyltransferase activity"/>
    <property type="evidence" value="ECO:0007669"/>
    <property type="project" value="UniProtKB-KW"/>
</dbReference>